<comment type="function">
    <text evidence="11">Binds directly to 23S rRNA. Probably involved in E site tRNA release.</text>
</comment>
<dbReference type="HAMAP" id="MF_01318_A">
    <property type="entry name" value="Ribosomal_uL1_A"/>
    <property type="match status" value="1"/>
</dbReference>
<dbReference type="GO" id="GO:0003735">
    <property type="term" value="F:structural constituent of ribosome"/>
    <property type="evidence" value="ECO:0007669"/>
    <property type="project" value="InterPro"/>
</dbReference>
<accession>A8MBL2</accession>
<dbReference type="InterPro" id="IPR016095">
    <property type="entry name" value="Ribosomal_uL1_3-a/b-sand"/>
</dbReference>
<keyword evidence="4 11" id="KW-0820">tRNA-binding</keyword>
<name>A8MBL2_CALMQ</name>
<evidence type="ECO:0000256" key="6">
    <source>
        <dbReference type="ARBA" id="ARBA00022845"/>
    </source>
</evidence>
<dbReference type="PANTHER" id="PTHR36427:SF3">
    <property type="entry name" value="LARGE RIBOSOMAL SUBUNIT PROTEIN UL1M"/>
    <property type="match status" value="1"/>
</dbReference>
<dbReference type="Gene3D" id="3.30.190.20">
    <property type="match status" value="1"/>
</dbReference>
<evidence type="ECO:0000256" key="12">
    <source>
        <dbReference type="RuleBase" id="RU000659"/>
    </source>
</evidence>
<evidence type="ECO:0000256" key="1">
    <source>
        <dbReference type="ARBA" id="ARBA00010531"/>
    </source>
</evidence>
<evidence type="ECO:0000256" key="11">
    <source>
        <dbReference type="HAMAP-Rule" id="MF_01318"/>
    </source>
</evidence>
<evidence type="ECO:0000256" key="2">
    <source>
        <dbReference type="ARBA" id="ARBA00011838"/>
    </source>
</evidence>
<comment type="similarity">
    <text evidence="1 11 12">Belongs to the universal ribosomal protein uL1 family.</text>
</comment>
<protein>
    <recommendedName>
        <fullName evidence="11">Large ribosomal subunit protein uL1</fullName>
    </recommendedName>
</protein>
<evidence type="ECO:0000313" key="13">
    <source>
        <dbReference type="EMBL" id="ABW02745.1"/>
    </source>
</evidence>
<comment type="subunit">
    <text evidence="2 11">Part of the 50S ribosomal subunit.</text>
</comment>
<gene>
    <name evidence="11" type="primary">rpl1</name>
    <name evidence="13" type="ordered locus">Cmaq_1928</name>
</gene>
<sequence>MSSYVRPIEEAYRNVKSRAKRRRFNQSVDLIIKLRDVDVKKPENRISVTVPLPNPLSKQTKVCVIASGATITAARDAGADLVITRDDLGKYSDKKSVRKLAQQYDFFLATPDLMVQIGRTMGPILGPRGKMPDVIPPNADVKALIDRYRRSVRVRLRDQPQIMVKVGTEDMDPSKIAENALAVLEEVARKYGWDKIKEVELKLTMSPPVKVNITAQ</sequence>
<dbReference type="RefSeq" id="WP_012186964.1">
    <property type="nucleotide sequence ID" value="NC_009954.1"/>
</dbReference>
<evidence type="ECO:0000313" key="14">
    <source>
        <dbReference type="Proteomes" id="UP000001137"/>
    </source>
</evidence>
<dbReference type="Proteomes" id="UP000001137">
    <property type="component" value="Chromosome"/>
</dbReference>
<keyword evidence="14" id="KW-1185">Reference proteome</keyword>
<evidence type="ECO:0000256" key="5">
    <source>
        <dbReference type="ARBA" id="ARBA00022730"/>
    </source>
</evidence>
<dbReference type="InterPro" id="IPR023669">
    <property type="entry name" value="Ribosomal_uL1_arc"/>
</dbReference>
<dbReference type="GeneID" id="5709555"/>
<dbReference type="FunFam" id="3.40.50.790:FF:000005">
    <property type="entry name" value="50S ribosomal protein L1"/>
    <property type="match status" value="1"/>
</dbReference>
<evidence type="ECO:0000256" key="9">
    <source>
        <dbReference type="ARBA" id="ARBA00023274"/>
    </source>
</evidence>
<dbReference type="KEGG" id="cma:Cmaq_1928"/>
<comment type="function">
    <text evidence="11">Protein L1 is also a translational repressor protein, it controls the translation of its operon by binding to its mRNA.</text>
</comment>
<dbReference type="OrthoDB" id="10382at2157"/>
<keyword evidence="7 11" id="KW-0694">RNA-binding</keyword>
<evidence type="ECO:0000256" key="7">
    <source>
        <dbReference type="ARBA" id="ARBA00022884"/>
    </source>
</evidence>
<dbReference type="GO" id="GO:0006417">
    <property type="term" value="P:regulation of translation"/>
    <property type="evidence" value="ECO:0007669"/>
    <property type="project" value="UniProtKB-KW"/>
</dbReference>
<dbReference type="GO" id="GO:0006412">
    <property type="term" value="P:translation"/>
    <property type="evidence" value="ECO:0007669"/>
    <property type="project" value="UniProtKB-UniRule"/>
</dbReference>
<dbReference type="CDD" id="cd00403">
    <property type="entry name" value="Ribosomal_L1"/>
    <property type="match status" value="1"/>
</dbReference>
<dbReference type="InterPro" id="IPR002143">
    <property type="entry name" value="Ribosomal_uL1"/>
</dbReference>
<dbReference type="Pfam" id="PF00687">
    <property type="entry name" value="Ribosomal_L1"/>
    <property type="match status" value="1"/>
</dbReference>
<keyword evidence="9 11" id="KW-0687">Ribonucleoprotein</keyword>
<dbReference type="GO" id="GO:0000049">
    <property type="term" value="F:tRNA binding"/>
    <property type="evidence" value="ECO:0007669"/>
    <property type="project" value="UniProtKB-KW"/>
</dbReference>
<dbReference type="STRING" id="397948.Cmaq_1928"/>
<dbReference type="PANTHER" id="PTHR36427">
    <property type="entry name" value="54S RIBOSOMAL PROTEIN L1, MITOCHONDRIAL"/>
    <property type="match status" value="1"/>
</dbReference>
<dbReference type="NCBIfam" id="NF003244">
    <property type="entry name" value="PRK04203.1"/>
    <property type="match status" value="1"/>
</dbReference>
<dbReference type="GO" id="GO:0019843">
    <property type="term" value="F:rRNA binding"/>
    <property type="evidence" value="ECO:0007669"/>
    <property type="project" value="UniProtKB-UniRule"/>
</dbReference>
<dbReference type="InterPro" id="IPR023673">
    <property type="entry name" value="Ribosomal_uL1_CS"/>
</dbReference>
<dbReference type="EMBL" id="CP000852">
    <property type="protein sequence ID" value="ABW02745.1"/>
    <property type="molecule type" value="Genomic_DNA"/>
</dbReference>
<organism evidence="13 14">
    <name type="scientific">Caldivirga maquilingensis (strain ATCC 700844 / DSM 13496 / JCM 10307 / IC-167)</name>
    <dbReference type="NCBI Taxonomy" id="397948"/>
    <lineage>
        <taxon>Archaea</taxon>
        <taxon>Thermoproteota</taxon>
        <taxon>Thermoprotei</taxon>
        <taxon>Thermoproteales</taxon>
        <taxon>Thermoproteaceae</taxon>
        <taxon>Caldivirga</taxon>
    </lineage>
</organism>
<dbReference type="Gene3D" id="3.40.50.790">
    <property type="match status" value="1"/>
</dbReference>
<comment type="function">
    <text evidence="10">Probably involved in E site tRNA release. Binds directly to 23S rRNA.</text>
</comment>
<evidence type="ECO:0000256" key="10">
    <source>
        <dbReference type="ARBA" id="ARBA00045545"/>
    </source>
</evidence>
<dbReference type="SUPFAM" id="SSF56808">
    <property type="entry name" value="Ribosomal protein L1"/>
    <property type="match status" value="1"/>
</dbReference>
<dbReference type="AlphaFoldDB" id="A8MBL2"/>
<dbReference type="InterPro" id="IPR023674">
    <property type="entry name" value="Ribosomal_uL1-like"/>
</dbReference>
<dbReference type="eggNOG" id="arCOG04289">
    <property type="taxonomic scope" value="Archaea"/>
</dbReference>
<keyword evidence="3 11" id="KW-0678">Repressor</keyword>
<keyword evidence="6 11" id="KW-0810">Translation regulation</keyword>
<dbReference type="PROSITE" id="PS01199">
    <property type="entry name" value="RIBOSOMAL_L1"/>
    <property type="match status" value="1"/>
</dbReference>
<evidence type="ECO:0000256" key="4">
    <source>
        <dbReference type="ARBA" id="ARBA00022555"/>
    </source>
</evidence>
<dbReference type="HOGENOM" id="CLU_062853_4_0_2"/>
<evidence type="ECO:0000256" key="8">
    <source>
        <dbReference type="ARBA" id="ARBA00022980"/>
    </source>
</evidence>
<dbReference type="InterPro" id="IPR028364">
    <property type="entry name" value="Ribosomal_uL1/biogenesis"/>
</dbReference>
<dbReference type="PIRSF" id="PIRSF002155">
    <property type="entry name" value="Ribosomal_L1"/>
    <property type="match status" value="1"/>
</dbReference>
<keyword evidence="5 11" id="KW-0699">rRNA-binding</keyword>
<proteinExistence type="inferred from homology"/>
<evidence type="ECO:0000256" key="3">
    <source>
        <dbReference type="ARBA" id="ARBA00022491"/>
    </source>
</evidence>
<dbReference type="GO" id="GO:0015934">
    <property type="term" value="C:large ribosomal subunit"/>
    <property type="evidence" value="ECO:0007669"/>
    <property type="project" value="InterPro"/>
</dbReference>
<keyword evidence="8 11" id="KW-0689">Ribosomal protein</keyword>
<reference evidence="13 14" key="1">
    <citation type="submission" date="2007-10" db="EMBL/GenBank/DDBJ databases">
        <title>Complete sequence of Caldivirga maquilingensis IC-167.</title>
        <authorList>
            <consortium name="US DOE Joint Genome Institute"/>
            <person name="Copeland A."/>
            <person name="Lucas S."/>
            <person name="Lapidus A."/>
            <person name="Barry K."/>
            <person name="Glavina del Rio T."/>
            <person name="Dalin E."/>
            <person name="Tice H."/>
            <person name="Pitluck S."/>
            <person name="Saunders E."/>
            <person name="Brettin T."/>
            <person name="Bruce D."/>
            <person name="Detter J.C."/>
            <person name="Han C."/>
            <person name="Schmutz J."/>
            <person name="Larimer F."/>
            <person name="Land M."/>
            <person name="Hauser L."/>
            <person name="Kyrpides N."/>
            <person name="Ivanova N."/>
            <person name="Biddle J.F."/>
            <person name="Zhang Z."/>
            <person name="Fitz-Gibbon S.T."/>
            <person name="Lowe T.M."/>
            <person name="Saltikov C."/>
            <person name="House C.H."/>
            <person name="Richardson P."/>
        </authorList>
    </citation>
    <scope>NUCLEOTIDE SEQUENCE [LARGE SCALE GENOMIC DNA]</scope>
    <source>
        <strain evidence="14">ATCC 700844 / DSM 13496 / JCM 10307 / IC-167</strain>
    </source>
</reference>